<evidence type="ECO:0000256" key="1">
    <source>
        <dbReference type="SAM" id="MobiDB-lite"/>
    </source>
</evidence>
<evidence type="ECO:0000313" key="2">
    <source>
        <dbReference type="EMBL" id="KTB27574.1"/>
    </source>
</evidence>
<dbReference type="AlphaFoldDB" id="A0A0W0EU47"/>
<organism evidence="2 3">
    <name type="scientific">Moniliophthora roreri</name>
    <name type="common">Frosty pod rot fungus</name>
    <name type="synonym">Monilia roreri</name>
    <dbReference type="NCBI Taxonomy" id="221103"/>
    <lineage>
        <taxon>Eukaryota</taxon>
        <taxon>Fungi</taxon>
        <taxon>Dikarya</taxon>
        <taxon>Basidiomycota</taxon>
        <taxon>Agaricomycotina</taxon>
        <taxon>Agaricomycetes</taxon>
        <taxon>Agaricomycetidae</taxon>
        <taxon>Agaricales</taxon>
        <taxon>Marasmiineae</taxon>
        <taxon>Marasmiaceae</taxon>
        <taxon>Moniliophthora</taxon>
    </lineage>
</organism>
<feature type="region of interest" description="Disordered" evidence="1">
    <location>
        <begin position="134"/>
        <end position="157"/>
    </location>
</feature>
<name>A0A0W0EU47_MONRR</name>
<accession>A0A0W0EU47</accession>
<proteinExistence type="predicted"/>
<sequence>MLRRRTASLDPSLSKASTVRHILNQSSVSDLTFGFNEGQLVRTISSSMLSGWTSSSRMSVVTVEVCRGDGELLAFGRPPQTLPIERLLLPKHRRASAGNGGLWLVVHMEGTTYLDSGEYEVRSAPAMNWLSHNPRLTKTKGHNPKENNRQIPAGYYT</sequence>
<comment type="caution">
    <text evidence="2">The sequence shown here is derived from an EMBL/GenBank/DDBJ whole genome shotgun (WGS) entry which is preliminary data.</text>
</comment>
<evidence type="ECO:0000313" key="3">
    <source>
        <dbReference type="Proteomes" id="UP000054988"/>
    </source>
</evidence>
<dbReference type="Proteomes" id="UP000054988">
    <property type="component" value="Unassembled WGS sequence"/>
</dbReference>
<dbReference type="EMBL" id="LATX01002532">
    <property type="protein sequence ID" value="KTB27574.1"/>
    <property type="molecule type" value="Genomic_DNA"/>
</dbReference>
<reference evidence="2 3" key="1">
    <citation type="submission" date="2015-12" db="EMBL/GenBank/DDBJ databases">
        <title>Draft genome sequence of Moniliophthora roreri, the causal agent of frosty pod rot of cacao.</title>
        <authorList>
            <person name="Aime M.C."/>
            <person name="Diaz-Valderrama J.R."/>
            <person name="Kijpornyongpan T."/>
            <person name="Phillips-Mora W."/>
        </authorList>
    </citation>
    <scope>NUCLEOTIDE SEQUENCE [LARGE SCALE GENOMIC DNA]</scope>
    <source>
        <strain evidence="2 3">MCA 2952</strain>
    </source>
</reference>
<protein>
    <submittedName>
        <fullName evidence="2">Uncharacterized protein</fullName>
    </submittedName>
</protein>
<gene>
    <name evidence="2" type="ORF">WG66_19865</name>
</gene>